<dbReference type="InterPro" id="IPR011006">
    <property type="entry name" value="CheY-like_superfamily"/>
</dbReference>
<dbReference type="CDD" id="cd00156">
    <property type="entry name" value="REC"/>
    <property type="match status" value="1"/>
</dbReference>
<protein>
    <submittedName>
        <fullName evidence="4">Diguanylate cyclase</fullName>
    </submittedName>
</protein>
<dbReference type="InterPro" id="IPR000160">
    <property type="entry name" value="GGDEF_dom"/>
</dbReference>
<dbReference type="GO" id="GO:0005886">
    <property type="term" value="C:plasma membrane"/>
    <property type="evidence" value="ECO:0007669"/>
    <property type="project" value="TreeGrafter"/>
</dbReference>
<gene>
    <name evidence="4" type="ORF">ENM46_03655</name>
</gene>
<keyword evidence="1" id="KW-0597">Phosphoprotein</keyword>
<proteinExistence type="predicted"/>
<dbReference type="CDD" id="cd01949">
    <property type="entry name" value="GGDEF"/>
    <property type="match status" value="1"/>
</dbReference>
<evidence type="ECO:0000256" key="1">
    <source>
        <dbReference type="PROSITE-ProRule" id="PRU00169"/>
    </source>
</evidence>
<dbReference type="InterPro" id="IPR050469">
    <property type="entry name" value="Diguanylate_Cyclase"/>
</dbReference>
<comment type="caution">
    <text evidence="4">The sequence shown here is derived from an EMBL/GenBank/DDBJ whole genome shotgun (WGS) entry which is preliminary data.</text>
</comment>
<dbReference type="SUPFAM" id="SSF55073">
    <property type="entry name" value="Nucleotide cyclase"/>
    <property type="match status" value="1"/>
</dbReference>
<dbReference type="GO" id="GO:1902201">
    <property type="term" value="P:negative regulation of bacterial-type flagellum-dependent cell motility"/>
    <property type="evidence" value="ECO:0007669"/>
    <property type="project" value="TreeGrafter"/>
</dbReference>
<dbReference type="Pfam" id="PF00990">
    <property type="entry name" value="GGDEF"/>
    <property type="match status" value="1"/>
</dbReference>
<dbReference type="PROSITE" id="PS50110">
    <property type="entry name" value="RESPONSE_REGULATORY"/>
    <property type="match status" value="1"/>
</dbReference>
<dbReference type="SMART" id="SM00448">
    <property type="entry name" value="REC"/>
    <property type="match status" value="1"/>
</dbReference>
<dbReference type="Gene3D" id="3.30.70.270">
    <property type="match status" value="1"/>
</dbReference>
<dbReference type="SMART" id="SM00267">
    <property type="entry name" value="GGDEF"/>
    <property type="match status" value="1"/>
</dbReference>
<dbReference type="Gene3D" id="3.40.50.2300">
    <property type="match status" value="1"/>
</dbReference>
<dbReference type="InterPro" id="IPR043128">
    <property type="entry name" value="Rev_trsase/Diguanyl_cyclase"/>
</dbReference>
<dbReference type="GO" id="GO:0052621">
    <property type="term" value="F:diguanylate cyclase activity"/>
    <property type="evidence" value="ECO:0007669"/>
    <property type="project" value="TreeGrafter"/>
</dbReference>
<name>A0A7C5U4S0_9BACT</name>
<feature type="modified residue" description="4-aspartylphosphate" evidence="1">
    <location>
        <position position="52"/>
    </location>
</feature>
<dbReference type="PANTHER" id="PTHR45138:SF24">
    <property type="entry name" value="DIGUANYLATE CYCLASE DGCC-RELATED"/>
    <property type="match status" value="1"/>
</dbReference>
<dbReference type="Pfam" id="PF00072">
    <property type="entry name" value="Response_reg"/>
    <property type="match status" value="1"/>
</dbReference>
<dbReference type="EMBL" id="DRXW01000224">
    <property type="protein sequence ID" value="HHR34025.1"/>
    <property type="molecule type" value="Genomic_DNA"/>
</dbReference>
<dbReference type="InterPro" id="IPR029787">
    <property type="entry name" value="Nucleotide_cyclase"/>
</dbReference>
<dbReference type="FunFam" id="3.30.70.270:FF:000001">
    <property type="entry name" value="Diguanylate cyclase domain protein"/>
    <property type="match status" value="1"/>
</dbReference>
<dbReference type="PROSITE" id="PS50887">
    <property type="entry name" value="GGDEF"/>
    <property type="match status" value="1"/>
</dbReference>
<evidence type="ECO:0000259" key="2">
    <source>
        <dbReference type="PROSITE" id="PS50110"/>
    </source>
</evidence>
<feature type="domain" description="GGDEF" evidence="3">
    <location>
        <begin position="325"/>
        <end position="453"/>
    </location>
</feature>
<dbReference type="NCBIfam" id="TIGR00254">
    <property type="entry name" value="GGDEF"/>
    <property type="match status" value="1"/>
</dbReference>
<dbReference type="PANTHER" id="PTHR45138">
    <property type="entry name" value="REGULATORY COMPONENTS OF SENSORY TRANSDUCTION SYSTEM"/>
    <property type="match status" value="1"/>
</dbReference>
<dbReference type="GO" id="GO:0000160">
    <property type="term" value="P:phosphorelay signal transduction system"/>
    <property type="evidence" value="ECO:0007669"/>
    <property type="project" value="InterPro"/>
</dbReference>
<dbReference type="InterPro" id="IPR001789">
    <property type="entry name" value="Sig_transdc_resp-reg_receiver"/>
</dbReference>
<dbReference type="SUPFAM" id="SSF52172">
    <property type="entry name" value="CheY-like"/>
    <property type="match status" value="1"/>
</dbReference>
<evidence type="ECO:0000313" key="4">
    <source>
        <dbReference type="EMBL" id="HHR34025.1"/>
    </source>
</evidence>
<feature type="domain" description="Response regulatory" evidence="2">
    <location>
        <begin position="3"/>
        <end position="119"/>
    </location>
</feature>
<evidence type="ECO:0000259" key="3">
    <source>
        <dbReference type="PROSITE" id="PS50887"/>
    </source>
</evidence>
<accession>A0A7C5U4S0</accession>
<organism evidence="4">
    <name type="scientific">Fervidobacterium nodosum</name>
    <dbReference type="NCBI Taxonomy" id="2424"/>
    <lineage>
        <taxon>Bacteria</taxon>
        <taxon>Thermotogati</taxon>
        <taxon>Thermotogota</taxon>
        <taxon>Thermotogae</taxon>
        <taxon>Thermotogales</taxon>
        <taxon>Fervidobacteriaceae</taxon>
        <taxon>Fervidobacterium</taxon>
    </lineage>
</organism>
<dbReference type="GO" id="GO:0043709">
    <property type="term" value="P:cell adhesion involved in single-species biofilm formation"/>
    <property type="evidence" value="ECO:0007669"/>
    <property type="project" value="TreeGrafter"/>
</dbReference>
<sequence length="471" mass="53985">MKKILIVDDSKFWRLVLENLLSKNGYEVIISENAMQAIDMALKEYPDVIISDCNMPGISGLQLCLYVRSIPAFRNAGIVVLTGSDDVINAFWAEHSGANKFVSKLLPIDELERTILNFVQQDFYADKNLRTFSFNNIYDVLEQKMRMEILNREILSLIQFARDEYYVIKELRSFLANFSYFESCALLVLSPVEGRIYNFGFELQKSILKDILIKKLEKPLEQSNWSYTGNYGPNITVSEDTIYYTVEYQENEIGVIAFSNVSEVRNLVKVLTDAKDSISLLFNTLNTFREFKVASTIDGLTGLFNKKELLRFLEETHTLFKKSGRTYFVAMFDIDNFKKINDTYGHLVGDETLKIVARILKEAVSERGIAGRYGGEEFTIILTKTTKEETVEIIESILQKVRTTEFPHGRCTISSGVVSSEEYQSPTEVLKAADELLYIAKKSGKDRAAYMFLPNRSELKEFIQVEHQEQT</sequence>
<reference evidence="4" key="1">
    <citation type="journal article" date="2020" name="mSystems">
        <title>Genome- and Community-Level Interaction Insights into Carbon Utilization and Element Cycling Functions of Hydrothermarchaeota in Hydrothermal Sediment.</title>
        <authorList>
            <person name="Zhou Z."/>
            <person name="Liu Y."/>
            <person name="Xu W."/>
            <person name="Pan J."/>
            <person name="Luo Z.H."/>
            <person name="Li M."/>
        </authorList>
    </citation>
    <scope>NUCLEOTIDE SEQUENCE [LARGE SCALE GENOMIC DNA]</scope>
    <source>
        <strain evidence="4">SpSt-1088</strain>
    </source>
</reference>
<dbReference type="AlphaFoldDB" id="A0A7C5U4S0"/>